<evidence type="ECO:0000313" key="2">
    <source>
        <dbReference type="EMBL" id="KAK7396468.1"/>
    </source>
</evidence>
<name>A0AAN9SGX2_PSOTE</name>
<evidence type="ECO:0000259" key="1">
    <source>
        <dbReference type="Pfam" id="PF13962"/>
    </source>
</evidence>
<dbReference type="Pfam" id="PF13962">
    <property type="entry name" value="PGG"/>
    <property type="match status" value="1"/>
</dbReference>
<gene>
    <name evidence="2" type="ORF">VNO78_17501</name>
</gene>
<dbReference type="AlphaFoldDB" id="A0AAN9SGX2"/>
<dbReference type="EMBL" id="JAYMYS010000004">
    <property type="protein sequence ID" value="KAK7396468.1"/>
    <property type="molecule type" value="Genomic_DNA"/>
</dbReference>
<comment type="caution">
    <text evidence="2">The sequence shown here is derived from an EMBL/GenBank/DDBJ whole genome shotgun (WGS) entry which is preliminary data.</text>
</comment>
<evidence type="ECO:0000313" key="3">
    <source>
        <dbReference type="Proteomes" id="UP001386955"/>
    </source>
</evidence>
<dbReference type="InterPro" id="IPR026961">
    <property type="entry name" value="PGG_dom"/>
</dbReference>
<reference evidence="2 3" key="1">
    <citation type="submission" date="2024-01" db="EMBL/GenBank/DDBJ databases">
        <title>The genomes of 5 underutilized Papilionoideae crops provide insights into root nodulation and disease resistanc.</title>
        <authorList>
            <person name="Jiang F."/>
        </authorList>
    </citation>
    <scope>NUCLEOTIDE SEQUENCE [LARGE SCALE GENOMIC DNA]</scope>
    <source>
        <strain evidence="2">DUOXIRENSHENG_FW03</strain>
        <tissue evidence="2">Leaves</tissue>
    </source>
</reference>
<accession>A0AAN9SGX2</accession>
<protein>
    <recommendedName>
        <fullName evidence="1">PGG domain-containing protein</fullName>
    </recommendedName>
</protein>
<keyword evidence="3" id="KW-1185">Reference proteome</keyword>
<feature type="domain" description="PGG" evidence="1">
    <location>
        <begin position="2"/>
        <end position="84"/>
    </location>
</feature>
<proteinExistence type="predicted"/>
<sequence>MVAATMTFQSVISPPGGVWQGDTTHDGLACTQYGFCEAGTAVLGYAWPPAFLKFIFFNSCSFFSSLCHVASYEWLFSRDQTRKNSQSGLSFGWNMGYVASARWLHSNNPNTVLGRLMAQVLIKCSIHPTNSIASLNVYNTKYFCILVLMLQINWKSKS</sequence>
<organism evidence="2 3">
    <name type="scientific">Psophocarpus tetragonolobus</name>
    <name type="common">Winged bean</name>
    <name type="synonym">Dolichos tetragonolobus</name>
    <dbReference type="NCBI Taxonomy" id="3891"/>
    <lineage>
        <taxon>Eukaryota</taxon>
        <taxon>Viridiplantae</taxon>
        <taxon>Streptophyta</taxon>
        <taxon>Embryophyta</taxon>
        <taxon>Tracheophyta</taxon>
        <taxon>Spermatophyta</taxon>
        <taxon>Magnoliopsida</taxon>
        <taxon>eudicotyledons</taxon>
        <taxon>Gunneridae</taxon>
        <taxon>Pentapetalae</taxon>
        <taxon>rosids</taxon>
        <taxon>fabids</taxon>
        <taxon>Fabales</taxon>
        <taxon>Fabaceae</taxon>
        <taxon>Papilionoideae</taxon>
        <taxon>50 kb inversion clade</taxon>
        <taxon>NPAAA clade</taxon>
        <taxon>indigoferoid/millettioid clade</taxon>
        <taxon>Phaseoleae</taxon>
        <taxon>Psophocarpus</taxon>
    </lineage>
</organism>
<dbReference type="Proteomes" id="UP001386955">
    <property type="component" value="Unassembled WGS sequence"/>
</dbReference>